<keyword evidence="1 4" id="KW-0349">Heme</keyword>
<reference evidence="7 8" key="2">
    <citation type="journal article" date="2015" name="PLoS ONE">
        <title>Whole-Genome Optical Mapping and Finished Genome Sequence of Sphingobacterium deserti sp. nov., a New Species Isolated from the Western Desert of China.</title>
        <authorList>
            <person name="Teng C."/>
            <person name="Zhou Z."/>
            <person name="Molnar I."/>
            <person name="Li X."/>
            <person name="Tang R."/>
            <person name="Chen M."/>
            <person name="Wang L."/>
            <person name="Su S."/>
            <person name="Zhang W."/>
            <person name="Lin M."/>
        </authorList>
    </citation>
    <scope>NUCLEOTIDE SEQUENCE [LARGE SCALE GENOMIC DNA]</scope>
    <source>
        <strain evidence="8">ACCC05744</strain>
    </source>
</reference>
<dbReference type="AlphaFoldDB" id="A0A0B8T5H0"/>
<feature type="transmembrane region" description="Helical" evidence="5">
    <location>
        <begin position="29"/>
        <end position="48"/>
    </location>
</feature>
<dbReference type="Pfam" id="PF13442">
    <property type="entry name" value="Cytochrome_CBB3"/>
    <property type="match status" value="1"/>
</dbReference>
<evidence type="ECO:0000256" key="1">
    <source>
        <dbReference type="ARBA" id="ARBA00022617"/>
    </source>
</evidence>
<gene>
    <name evidence="7" type="ORF">DI53_0449</name>
</gene>
<keyword evidence="5" id="KW-0472">Membrane</keyword>
<proteinExistence type="predicted"/>
<keyword evidence="3 4" id="KW-0408">Iron</keyword>
<dbReference type="PANTHER" id="PTHR33751">
    <property type="entry name" value="CBB3-TYPE CYTOCHROME C OXIDASE SUBUNIT FIXP"/>
    <property type="match status" value="1"/>
</dbReference>
<evidence type="ECO:0000256" key="4">
    <source>
        <dbReference type="PROSITE-ProRule" id="PRU00433"/>
    </source>
</evidence>
<evidence type="ECO:0000256" key="2">
    <source>
        <dbReference type="ARBA" id="ARBA00022723"/>
    </source>
</evidence>
<dbReference type="PANTHER" id="PTHR33751:SF1">
    <property type="entry name" value="CBB3-TYPE CYTOCHROME C OXIDASE SUBUNIT FIXP"/>
    <property type="match status" value="1"/>
</dbReference>
<comment type="caution">
    <text evidence="7">The sequence shown here is derived from an EMBL/GenBank/DDBJ whole genome shotgun (WGS) entry which is preliminary data.</text>
</comment>
<dbReference type="RefSeq" id="WP_241462351.1">
    <property type="nucleotide sequence ID" value="NZ_JJMU01000006.1"/>
</dbReference>
<keyword evidence="8" id="KW-1185">Reference proteome</keyword>
<dbReference type="Proteomes" id="UP000031802">
    <property type="component" value="Unassembled WGS sequence"/>
</dbReference>
<organism evidence="7 8">
    <name type="scientific">Sphingobacterium deserti</name>
    <dbReference type="NCBI Taxonomy" id="1229276"/>
    <lineage>
        <taxon>Bacteria</taxon>
        <taxon>Pseudomonadati</taxon>
        <taxon>Bacteroidota</taxon>
        <taxon>Sphingobacteriia</taxon>
        <taxon>Sphingobacteriales</taxon>
        <taxon>Sphingobacteriaceae</taxon>
        <taxon>Sphingobacterium</taxon>
    </lineage>
</organism>
<dbReference type="Pfam" id="PF14715">
    <property type="entry name" value="FixP_N"/>
    <property type="match status" value="1"/>
</dbReference>
<reference evidence="8" key="1">
    <citation type="submission" date="2014-04" db="EMBL/GenBank/DDBJ databases">
        <title>Whole-Genome optical mapping and complete genome sequence of Sphingobacterium deserti sp. nov., a new spaces isolated from desert in the west of China.</title>
        <authorList>
            <person name="Teng C."/>
            <person name="Zhou Z."/>
            <person name="Li X."/>
            <person name="Chen M."/>
            <person name="Lin M."/>
            <person name="Wang L."/>
            <person name="Su S."/>
            <person name="Zhang C."/>
            <person name="Zhang W."/>
        </authorList>
    </citation>
    <scope>NUCLEOTIDE SEQUENCE [LARGE SCALE GENOMIC DNA]</scope>
    <source>
        <strain evidence="8">ACCC05744</strain>
    </source>
</reference>
<sequence length="289" mass="31799">MMNTILLAVDTTAKTTEWYMGSGKVYNDVLIIALIVVMLVLLCSSIVVQRAVNAIIKLTMPDLAAEEDAKRKKKIDWQGRWNKLLSLRPLEEEKDIEIDHEYDGIKELDNPIPAWFNALFYSTLAFGIVYLLVYHVFSWGLSQEQEYHHEVAVAEKAKQEYLAQAANLIDETSITVDETGSMAASGKAIFMANCVACHGNAGEGGIGPNLTDDYWLHGADIKDIFKVVKYGVAAKGMVPWEQTLTPGQIAEVSNYILSLHGSNPPNAKEPQGEKISEAAATIDAVAIVE</sequence>
<keyword evidence="5" id="KW-1133">Transmembrane helix</keyword>
<dbReference type="GO" id="GO:0020037">
    <property type="term" value="F:heme binding"/>
    <property type="evidence" value="ECO:0007669"/>
    <property type="project" value="InterPro"/>
</dbReference>
<evidence type="ECO:0000313" key="7">
    <source>
        <dbReference type="EMBL" id="KGE15808.1"/>
    </source>
</evidence>
<dbReference type="Gene3D" id="1.10.760.10">
    <property type="entry name" value="Cytochrome c-like domain"/>
    <property type="match status" value="1"/>
</dbReference>
<evidence type="ECO:0000256" key="5">
    <source>
        <dbReference type="SAM" id="Phobius"/>
    </source>
</evidence>
<name>A0A0B8T5H0_9SPHI</name>
<dbReference type="Gene3D" id="6.10.280.130">
    <property type="match status" value="1"/>
</dbReference>
<dbReference type="EMBL" id="JJMU01000006">
    <property type="protein sequence ID" value="KGE15808.1"/>
    <property type="molecule type" value="Genomic_DNA"/>
</dbReference>
<dbReference type="InterPro" id="IPR032858">
    <property type="entry name" value="CcoP_N"/>
</dbReference>
<dbReference type="SUPFAM" id="SSF46626">
    <property type="entry name" value="Cytochrome c"/>
    <property type="match status" value="1"/>
</dbReference>
<feature type="domain" description="Cytochrome c" evidence="6">
    <location>
        <begin position="181"/>
        <end position="260"/>
    </location>
</feature>
<dbReference type="PATRIC" id="fig|1229276.3.peg.467"/>
<protein>
    <submittedName>
        <fullName evidence="7">Cytochrome c class I</fullName>
    </submittedName>
</protein>
<dbReference type="InterPro" id="IPR036909">
    <property type="entry name" value="Cyt_c-like_dom_sf"/>
</dbReference>
<accession>A0A0B8T5H0</accession>
<evidence type="ECO:0000259" key="6">
    <source>
        <dbReference type="PROSITE" id="PS51007"/>
    </source>
</evidence>
<dbReference type="PROSITE" id="PS51007">
    <property type="entry name" value="CYTC"/>
    <property type="match status" value="1"/>
</dbReference>
<dbReference type="InterPro" id="IPR050597">
    <property type="entry name" value="Cytochrome_c_Oxidase_Subunit"/>
</dbReference>
<dbReference type="STRING" id="1229276.DI53_0449"/>
<evidence type="ECO:0000313" key="8">
    <source>
        <dbReference type="Proteomes" id="UP000031802"/>
    </source>
</evidence>
<dbReference type="InterPro" id="IPR009056">
    <property type="entry name" value="Cyt_c-like_dom"/>
</dbReference>
<dbReference type="GO" id="GO:0046872">
    <property type="term" value="F:metal ion binding"/>
    <property type="evidence" value="ECO:0007669"/>
    <property type="project" value="UniProtKB-KW"/>
</dbReference>
<dbReference type="eggNOG" id="COG2010">
    <property type="taxonomic scope" value="Bacteria"/>
</dbReference>
<dbReference type="InterPro" id="IPR038414">
    <property type="entry name" value="CcoP_N_sf"/>
</dbReference>
<dbReference type="GO" id="GO:0009055">
    <property type="term" value="F:electron transfer activity"/>
    <property type="evidence" value="ECO:0007669"/>
    <property type="project" value="InterPro"/>
</dbReference>
<keyword evidence="2 4" id="KW-0479">Metal-binding</keyword>
<keyword evidence="5" id="KW-0812">Transmembrane</keyword>
<evidence type="ECO:0000256" key="3">
    <source>
        <dbReference type="ARBA" id="ARBA00023004"/>
    </source>
</evidence>
<feature type="transmembrane region" description="Helical" evidence="5">
    <location>
        <begin position="114"/>
        <end position="137"/>
    </location>
</feature>